<evidence type="ECO:0000313" key="5">
    <source>
        <dbReference type="EMBL" id="ORY79829.1"/>
    </source>
</evidence>
<dbReference type="InterPro" id="IPR001461">
    <property type="entry name" value="Aspartic_peptidase_A1"/>
</dbReference>
<comment type="similarity">
    <text evidence="1">Belongs to the peptidase A1 family.</text>
</comment>
<keyword evidence="3" id="KW-0732">Signal</keyword>
<dbReference type="AlphaFoldDB" id="A0A1Y2F7J2"/>
<dbReference type="EMBL" id="MCFI01000014">
    <property type="protein sequence ID" value="ORY79829.1"/>
    <property type="molecule type" value="Genomic_DNA"/>
</dbReference>
<evidence type="ECO:0000259" key="4">
    <source>
        <dbReference type="PROSITE" id="PS51767"/>
    </source>
</evidence>
<dbReference type="GO" id="GO:0004190">
    <property type="term" value="F:aspartic-type endopeptidase activity"/>
    <property type="evidence" value="ECO:0007669"/>
    <property type="project" value="InterPro"/>
</dbReference>
<name>A0A1Y2F7J2_PROLT</name>
<feature type="region of interest" description="Disordered" evidence="2">
    <location>
        <begin position="21"/>
        <end position="43"/>
    </location>
</feature>
<protein>
    <submittedName>
        <fullName evidence="5">Aspartic peptidase domain-containing protein</fullName>
    </submittedName>
</protein>
<evidence type="ECO:0000313" key="6">
    <source>
        <dbReference type="Proteomes" id="UP000193685"/>
    </source>
</evidence>
<proteinExistence type="inferred from homology"/>
<dbReference type="InterPro" id="IPR033121">
    <property type="entry name" value="PEPTIDASE_A1"/>
</dbReference>
<reference evidence="5 6" key="1">
    <citation type="submission" date="2016-07" db="EMBL/GenBank/DDBJ databases">
        <title>Pervasive Adenine N6-methylation of Active Genes in Fungi.</title>
        <authorList>
            <consortium name="DOE Joint Genome Institute"/>
            <person name="Mondo S.J."/>
            <person name="Dannebaum R.O."/>
            <person name="Kuo R.C."/>
            <person name="Labutti K."/>
            <person name="Haridas S."/>
            <person name="Kuo A."/>
            <person name="Salamov A."/>
            <person name="Ahrendt S.R."/>
            <person name="Lipzen A."/>
            <person name="Sullivan W."/>
            <person name="Andreopoulos W.B."/>
            <person name="Clum A."/>
            <person name="Lindquist E."/>
            <person name="Daum C."/>
            <person name="Ramamoorthy G.K."/>
            <person name="Gryganskyi A."/>
            <person name="Culley D."/>
            <person name="Magnuson J.K."/>
            <person name="James T.Y."/>
            <person name="O'Malley M.A."/>
            <person name="Stajich J.E."/>
            <person name="Spatafora J.W."/>
            <person name="Visel A."/>
            <person name="Grigoriev I.V."/>
        </authorList>
    </citation>
    <scope>NUCLEOTIDE SEQUENCE [LARGE SCALE GENOMIC DNA]</scope>
    <source>
        <strain evidence="5 6">12-1054</strain>
    </source>
</reference>
<evidence type="ECO:0000256" key="1">
    <source>
        <dbReference type="ARBA" id="ARBA00007447"/>
    </source>
</evidence>
<dbReference type="InterPro" id="IPR021109">
    <property type="entry name" value="Peptidase_aspartic_dom_sf"/>
</dbReference>
<dbReference type="PROSITE" id="PS51767">
    <property type="entry name" value="PEPTIDASE_A1"/>
    <property type="match status" value="1"/>
</dbReference>
<dbReference type="PANTHER" id="PTHR47966:SF51">
    <property type="entry name" value="BETA-SITE APP-CLEAVING ENZYME, ISOFORM A-RELATED"/>
    <property type="match status" value="1"/>
</dbReference>
<feature type="chain" id="PRO_5011007316" evidence="3">
    <location>
        <begin position="19"/>
        <end position="442"/>
    </location>
</feature>
<dbReference type="Gene3D" id="2.40.70.10">
    <property type="entry name" value="Acid Proteases"/>
    <property type="match status" value="2"/>
</dbReference>
<dbReference type="Proteomes" id="UP000193685">
    <property type="component" value="Unassembled WGS sequence"/>
</dbReference>
<dbReference type="GO" id="GO:0006508">
    <property type="term" value="P:proteolysis"/>
    <property type="evidence" value="ECO:0007669"/>
    <property type="project" value="InterPro"/>
</dbReference>
<evidence type="ECO:0000256" key="3">
    <source>
        <dbReference type="SAM" id="SignalP"/>
    </source>
</evidence>
<organism evidence="5 6">
    <name type="scientific">Protomyces lactucae-debilis</name>
    <dbReference type="NCBI Taxonomy" id="2754530"/>
    <lineage>
        <taxon>Eukaryota</taxon>
        <taxon>Fungi</taxon>
        <taxon>Dikarya</taxon>
        <taxon>Ascomycota</taxon>
        <taxon>Taphrinomycotina</taxon>
        <taxon>Taphrinomycetes</taxon>
        <taxon>Taphrinales</taxon>
        <taxon>Protomycetaceae</taxon>
        <taxon>Protomyces</taxon>
    </lineage>
</organism>
<evidence type="ECO:0000256" key="2">
    <source>
        <dbReference type="SAM" id="MobiDB-lite"/>
    </source>
</evidence>
<feature type="compositionally biased region" description="Polar residues" evidence="2">
    <location>
        <begin position="21"/>
        <end position="34"/>
    </location>
</feature>
<feature type="signal peptide" evidence="3">
    <location>
        <begin position="1"/>
        <end position="18"/>
    </location>
</feature>
<accession>A0A1Y2F7J2</accession>
<dbReference type="GeneID" id="63789063"/>
<sequence>MLLVVLMACMAWASNVTASHVHTGHTNTPRQGIKQTDPKSKTISGPLHAKLHKNIFGEVSCQKPAKVVFTISGLTVAPEKCPKPKNHRRASSDTPLPNAVFNHHKSSYALLVDVSFSSPNNETFRLAFDTSNPSLTTLSATGQRFLADADGMDNKIWQEIQAYDVETTGRIVIKGEIQVNISPYSKFTADEYIDDEVHIGGQLARKASVLVAYNAELIKPIDGIFGISPEASVFSHMEDLPEHVIGLELQHFTKDGGSFTIGTVSKAYGDLQFVNIVKKQANPLLVGKDLVEGKAYDLFAVDDASLTVDGNSIKLSGAILDTSLAITFLPREAFKAFEKAFSPTKDPSFVLSYMLPCQVTSALKRLSFNFGGAKLTFNKLALSHNGQDSLCISAIQPWDQTYAAIGSHILLDNYVALYLKTDTQEPKVGIASKHGHATKREH</sequence>
<keyword evidence="6" id="KW-1185">Reference proteome</keyword>
<dbReference type="Pfam" id="PF00026">
    <property type="entry name" value="Asp"/>
    <property type="match status" value="1"/>
</dbReference>
<gene>
    <name evidence="5" type="ORF">BCR37DRAFT_75765</name>
</gene>
<dbReference type="SUPFAM" id="SSF50630">
    <property type="entry name" value="Acid proteases"/>
    <property type="match status" value="1"/>
</dbReference>
<comment type="caution">
    <text evidence="5">The sequence shown here is derived from an EMBL/GenBank/DDBJ whole genome shotgun (WGS) entry which is preliminary data.</text>
</comment>
<dbReference type="RefSeq" id="XP_040723963.1">
    <property type="nucleotide sequence ID" value="XM_040872464.1"/>
</dbReference>
<dbReference type="PANTHER" id="PTHR47966">
    <property type="entry name" value="BETA-SITE APP-CLEAVING ENZYME, ISOFORM A-RELATED"/>
    <property type="match status" value="1"/>
</dbReference>
<feature type="domain" description="Peptidase A1" evidence="4">
    <location>
        <begin position="132"/>
        <end position="431"/>
    </location>
</feature>